<dbReference type="GeneTree" id="ENSGT01030000234558"/>
<feature type="chain" id="PRO_5034114081" description="Glycosyl transferase family 25 domain-containing protein" evidence="4">
    <location>
        <begin position="28"/>
        <end position="610"/>
    </location>
</feature>
<evidence type="ECO:0000259" key="5">
    <source>
        <dbReference type="Pfam" id="PF01755"/>
    </source>
</evidence>
<dbReference type="PANTHER" id="PTHR10730">
    <property type="entry name" value="PROCOLLAGEN-LYSINE,2-OXOGLUTARATE 5-DIOXYGENASE/GLYCOSYLTRANSFERASE 25 FAMILY MEMBER"/>
    <property type="match status" value="1"/>
</dbReference>
<sequence length="610" mass="70303">MPRASSGSTACLAICTFLLWTLRLLVAFNSDVPQEATSTQRQPRTSGTTEAIVMVVLVVRNGEHSLPHVLGALEGQRYPRRQMAFWIATDHNEDNTSAVLSEWVHKARALYLSVTLYDKTQPRFYVNEWGSKHWTAERYETVMRLRQEALNAAHAMHADYVLFVDSDNVLSNRETIQLLMDERLPIVSPMLSSRTTYSNFWSAINADGTRKRSMLYMDVRKRKRIGCFCVPLVHSTFLLDVTRNETQALAFYPPHPSFTWTLTDLSVFTYSCFRAEMKMYICNKENYGWLPVPLKPKATMEEELDGFQHVLLEIMVEDPPALLSQLISLPQKPPDRMGFDEVYLINLKRREQRRRRMLNSLAELQLAAKIVEAVDGKALNDTQLQTLGVEMLPEYRDPFSDRNLTRGEIGCFLSHYNVWKEVLLWNLRQVLVLEDDCRFEISFRSRLQQIMDDLATTEIIWDLIYIGRKRVQPLGAEQTVKEIPHLVYPGYSYWTLGYALSFSGALKLVRAQPLGHMLPVDEFLPVMYDAHPEDSYKQYFEPRDLEAFSAEPLLLQPTHFADEAKYISDTETSEELSSKFARGKGSLMMGSRGSRFESRPGRVVLTRDEF</sequence>
<protein>
    <recommendedName>
        <fullName evidence="5">Glycosyl transferase family 25 domain-containing protein</fullName>
    </recommendedName>
</protein>
<keyword evidence="7" id="KW-1185">Reference proteome</keyword>
<evidence type="ECO:0000313" key="6">
    <source>
        <dbReference type="Ensembl" id="ENSEBUP00000022650.1"/>
    </source>
</evidence>
<dbReference type="Proteomes" id="UP000694388">
    <property type="component" value="Unplaced"/>
</dbReference>
<dbReference type="InterPro" id="IPR002654">
    <property type="entry name" value="Glyco_trans_25"/>
</dbReference>
<evidence type="ECO:0000256" key="1">
    <source>
        <dbReference type="ARBA" id="ARBA00006721"/>
    </source>
</evidence>
<dbReference type="InterPro" id="IPR050757">
    <property type="entry name" value="Collagen_mod_GT25"/>
</dbReference>
<dbReference type="CDD" id="cd06532">
    <property type="entry name" value="Glyco_transf_25"/>
    <property type="match status" value="1"/>
</dbReference>
<dbReference type="SUPFAM" id="SSF53448">
    <property type="entry name" value="Nucleotide-diphospho-sugar transferases"/>
    <property type="match status" value="1"/>
</dbReference>
<dbReference type="OMA" id="ANMMTEV"/>
<reference evidence="6" key="2">
    <citation type="submission" date="2025-09" db="UniProtKB">
        <authorList>
            <consortium name="Ensembl"/>
        </authorList>
    </citation>
    <scope>IDENTIFICATION</scope>
</reference>
<dbReference type="GO" id="GO:0050211">
    <property type="term" value="F:procollagen galactosyltransferase activity"/>
    <property type="evidence" value="ECO:0007669"/>
    <property type="project" value="TreeGrafter"/>
</dbReference>
<keyword evidence="2" id="KW-0328">Glycosyltransferase</keyword>
<accession>A0A8C4WZZ5</accession>
<evidence type="ECO:0000256" key="4">
    <source>
        <dbReference type="SAM" id="SignalP"/>
    </source>
</evidence>
<feature type="signal peptide" evidence="4">
    <location>
        <begin position="1"/>
        <end position="27"/>
    </location>
</feature>
<dbReference type="Ensembl" id="ENSEBUT00000023226.1">
    <property type="protein sequence ID" value="ENSEBUP00000022650.1"/>
    <property type="gene ID" value="ENSEBUG00000013951.1"/>
</dbReference>
<evidence type="ECO:0000256" key="3">
    <source>
        <dbReference type="ARBA" id="ARBA00022679"/>
    </source>
</evidence>
<keyword evidence="4" id="KW-0732">Signal</keyword>
<dbReference type="InterPro" id="IPR029044">
    <property type="entry name" value="Nucleotide-diphossugar_trans"/>
</dbReference>
<dbReference type="PANTHER" id="PTHR10730:SF53">
    <property type="entry name" value="GLYCOSYLTRANSFERASE 25 FAMILY MEMBER"/>
    <property type="match status" value="1"/>
</dbReference>
<dbReference type="CDD" id="cd00761">
    <property type="entry name" value="Glyco_tranf_GTA_type"/>
    <property type="match status" value="1"/>
</dbReference>
<keyword evidence="3" id="KW-0808">Transferase</keyword>
<dbReference type="Pfam" id="PF01755">
    <property type="entry name" value="Glyco_transf_25"/>
    <property type="match status" value="1"/>
</dbReference>
<organism evidence="6 7">
    <name type="scientific">Eptatretus burgeri</name>
    <name type="common">Inshore hagfish</name>
    <dbReference type="NCBI Taxonomy" id="7764"/>
    <lineage>
        <taxon>Eukaryota</taxon>
        <taxon>Metazoa</taxon>
        <taxon>Chordata</taxon>
        <taxon>Craniata</taxon>
        <taxon>Vertebrata</taxon>
        <taxon>Cyclostomata</taxon>
        <taxon>Myxini</taxon>
        <taxon>Myxiniformes</taxon>
        <taxon>Myxinidae</taxon>
        <taxon>Eptatretinae</taxon>
        <taxon>Eptatretus</taxon>
    </lineage>
</organism>
<dbReference type="Gene3D" id="3.90.550.10">
    <property type="entry name" value="Spore Coat Polysaccharide Biosynthesis Protein SpsA, Chain A"/>
    <property type="match status" value="1"/>
</dbReference>
<proteinExistence type="inferred from homology"/>
<evidence type="ECO:0000313" key="7">
    <source>
        <dbReference type="Proteomes" id="UP000694388"/>
    </source>
</evidence>
<dbReference type="AlphaFoldDB" id="A0A8C4WZZ5"/>
<dbReference type="Pfam" id="PF03452">
    <property type="entry name" value="Anp1"/>
    <property type="match status" value="1"/>
</dbReference>
<reference evidence="6" key="1">
    <citation type="submission" date="2025-08" db="UniProtKB">
        <authorList>
            <consortium name="Ensembl"/>
        </authorList>
    </citation>
    <scope>IDENTIFICATION</scope>
</reference>
<comment type="similarity">
    <text evidence="1">Belongs to the glycosyltransferase 25 family.</text>
</comment>
<name>A0A8C4WZZ5_EPTBU</name>
<feature type="domain" description="Glycosyl transferase family 25" evidence="5">
    <location>
        <begin position="340"/>
        <end position="523"/>
    </location>
</feature>
<evidence type="ECO:0000256" key="2">
    <source>
        <dbReference type="ARBA" id="ARBA00022676"/>
    </source>
</evidence>